<gene>
    <name evidence="1" type="ordered locus">BTH_I0091</name>
</gene>
<dbReference type="HOGENOM" id="CLU_2421358_0_0_4"/>
<proteinExistence type="predicted"/>
<evidence type="ECO:0000313" key="1">
    <source>
        <dbReference type="EMBL" id="ABC36589.1"/>
    </source>
</evidence>
<sequence length="97" mass="10949">MARRRTMVSGTLRLEPALAKYVRRKADFSGFVYVNGWQDRHAFEPGSVFQLVRSDGHQSGGVRPARVQARCAELNDWRGEEVVVFDDYEIPPTPVAA</sequence>
<reference evidence="1 2" key="1">
    <citation type="journal article" date="2005" name="BMC Genomics">
        <title>Bacterial genome adaptation to niches: divergence of the potential virulence genes in three Burkholderia species of different survival strategies.</title>
        <authorList>
            <person name="Kim H.S."/>
            <person name="Schell M.A."/>
            <person name="Yu Y."/>
            <person name="Ulrich R.L."/>
            <person name="Sarria S.H."/>
            <person name="Nierman W.C."/>
            <person name="DeShazer D."/>
        </authorList>
    </citation>
    <scope>NUCLEOTIDE SEQUENCE [LARGE SCALE GENOMIC DNA]</scope>
    <source>
        <strain evidence="2">ATCC 700388 / DSM 13276 / CCUG 48851 / CIP 106301 / E264</strain>
    </source>
</reference>
<dbReference type="Proteomes" id="UP000001930">
    <property type="component" value="Chromosome I"/>
</dbReference>
<dbReference type="AlphaFoldDB" id="Q2T2M7"/>
<organism evidence="1 2">
    <name type="scientific">Burkholderia thailandensis (strain ATCC 700388 / DSM 13276 / CCUG 48851 / CIP 106301 / E264)</name>
    <dbReference type="NCBI Taxonomy" id="271848"/>
    <lineage>
        <taxon>Bacteria</taxon>
        <taxon>Pseudomonadati</taxon>
        <taxon>Pseudomonadota</taxon>
        <taxon>Betaproteobacteria</taxon>
        <taxon>Burkholderiales</taxon>
        <taxon>Burkholderiaceae</taxon>
        <taxon>Burkholderia</taxon>
        <taxon>pseudomallei group</taxon>
    </lineage>
</organism>
<evidence type="ECO:0000313" key="2">
    <source>
        <dbReference type="Proteomes" id="UP000001930"/>
    </source>
</evidence>
<dbReference type="KEGG" id="bte:BTH_I0091"/>
<accession>Q2T2M7</accession>
<dbReference type="EMBL" id="CP000086">
    <property type="protein sequence ID" value="ABC36589.1"/>
    <property type="molecule type" value="Genomic_DNA"/>
</dbReference>
<name>Q2T2M7_BURTA</name>
<protein>
    <submittedName>
        <fullName evidence="1">Phage portal protein, PBSX family</fullName>
    </submittedName>
</protein>
<keyword evidence="2" id="KW-1185">Reference proteome</keyword>